<proteinExistence type="predicted"/>
<name>A0A0F4SZJ5_PSEFL</name>
<reference evidence="9 10" key="1">
    <citation type="submission" date="2015-03" db="EMBL/GenBank/DDBJ databases">
        <title>Comparative genomics of Pseudomonas insights into diversity of traits involved in vanlence and defense.</title>
        <authorList>
            <person name="Qin Y."/>
        </authorList>
    </citation>
    <scope>NUCLEOTIDE SEQUENCE [LARGE SCALE GENOMIC DNA]</scope>
    <source>
        <strain evidence="9 10">C8</strain>
    </source>
</reference>
<evidence type="ECO:0000256" key="6">
    <source>
        <dbReference type="ARBA" id="ARBA00022989"/>
    </source>
</evidence>
<feature type="transmembrane region" description="Helical" evidence="8">
    <location>
        <begin position="167"/>
        <end position="188"/>
    </location>
</feature>
<dbReference type="EMBL" id="LACC01000045">
    <property type="protein sequence ID" value="KJZ37299.1"/>
    <property type="molecule type" value="Genomic_DNA"/>
</dbReference>
<feature type="transmembrane region" description="Helical" evidence="8">
    <location>
        <begin position="57"/>
        <end position="80"/>
    </location>
</feature>
<dbReference type="PATRIC" id="fig|294.132.peg.4871"/>
<dbReference type="InterPro" id="IPR003667">
    <property type="entry name" value="NqrDE/RnfAE"/>
</dbReference>
<keyword evidence="3" id="KW-0997">Cell inner membrane</keyword>
<dbReference type="OrthoDB" id="7028957at2"/>
<dbReference type="PANTHER" id="PTHR30586">
    <property type="entry name" value="ELECTRON TRANSPORT COMPLEX PROTEIN RNFE"/>
    <property type="match status" value="1"/>
</dbReference>
<evidence type="ECO:0000313" key="10">
    <source>
        <dbReference type="Proteomes" id="UP000033588"/>
    </source>
</evidence>
<keyword evidence="4 8" id="KW-0812">Transmembrane</keyword>
<feature type="transmembrane region" description="Helical" evidence="8">
    <location>
        <begin position="116"/>
        <end position="134"/>
    </location>
</feature>
<evidence type="ECO:0000256" key="7">
    <source>
        <dbReference type="ARBA" id="ARBA00023136"/>
    </source>
</evidence>
<evidence type="ECO:0000256" key="4">
    <source>
        <dbReference type="ARBA" id="ARBA00022692"/>
    </source>
</evidence>
<protein>
    <submittedName>
        <fullName evidence="9">NADH:quinone oxidoreductase</fullName>
    </submittedName>
</protein>
<dbReference type="GO" id="GO:0012505">
    <property type="term" value="C:endomembrane system"/>
    <property type="evidence" value="ECO:0007669"/>
    <property type="project" value="UniProtKB-SubCell"/>
</dbReference>
<gene>
    <name evidence="9" type="ORF">VC35_26445</name>
</gene>
<keyword evidence="2" id="KW-0813">Transport</keyword>
<accession>A0A0F4SZJ5</accession>
<feature type="transmembrane region" description="Helical" evidence="8">
    <location>
        <begin position="86"/>
        <end position="104"/>
    </location>
</feature>
<dbReference type="AlphaFoldDB" id="A0A0F4SZJ5"/>
<evidence type="ECO:0000256" key="3">
    <source>
        <dbReference type="ARBA" id="ARBA00022519"/>
    </source>
</evidence>
<dbReference type="Proteomes" id="UP000033588">
    <property type="component" value="Unassembled WGS sequence"/>
</dbReference>
<keyword evidence="6 8" id="KW-1133">Transmembrane helix</keyword>
<dbReference type="GO" id="GO:0005886">
    <property type="term" value="C:plasma membrane"/>
    <property type="evidence" value="ECO:0007669"/>
    <property type="project" value="TreeGrafter"/>
</dbReference>
<dbReference type="Pfam" id="PF02508">
    <property type="entry name" value="Rnf-Nqr"/>
    <property type="match status" value="1"/>
</dbReference>
<keyword evidence="5" id="KW-1278">Translocase</keyword>
<evidence type="ECO:0000313" key="9">
    <source>
        <dbReference type="EMBL" id="KJZ37299.1"/>
    </source>
</evidence>
<keyword evidence="3" id="KW-1003">Cell membrane</keyword>
<dbReference type="PIRSF" id="PIRSF006102">
    <property type="entry name" value="NQR_DE"/>
    <property type="match status" value="1"/>
</dbReference>
<evidence type="ECO:0000256" key="5">
    <source>
        <dbReference type="ARBA" id="ARBA00022967"/>
    </source>
</evidence>
<keyword evidence="7 8" id="KW-0472">Membrane</keyword>
<comment type="subcellular location">
    <subcellularLocation>
        <location evidence="1">Endomembrane system</location>
        <topology evidence="1">Multi-pass membrane protein</topology>
    </subcellularLocation>
</comment>
<dbReference type="RefSeq" id="WP_046043601.1">
    <property type="nucleotide sequence ID" value="NZ_LACC01000045.1"/>
</dbReference>
<feature type="transmembrane region" description="Helical" evidence="8">
    <location>
        <begin position="20"/>
        <end position="45"/>
    </location>
</feature>
<sequence length="194" mass="21197">MDNSSTLRNALMLTPLIGATHSLMAALGLCLMFMVVTQLFSLAMGALRSRLVPTTRLLASVLLAATLTSCAQLMAQAWSLQWQQHLGFYGALIALQCVVLEHSGFFQNGWRQRLRLNSLFATLMIALGLLRELIGNGTLGNHLSWLFGATQTDWQGWVLVADGGLRLTTLVPGGFILLGLLIAAWQAWRPTPIH</sequence>
<evidence type="ECO:0000256" key="2">
    <source>
        <dbReference type="ARBA" id="ARBA00022448"/>
    </source>
</evidence>
<comment type="caution">
    <text evidence="9">The sequence shown here is derived from an EMBL/GenBank/DDBJ whole genome shotgun (WGS) entry which is preliminary data.</text>
</comment>
<dbReference type="PANTHER" id="PTHR30586:SF0">
    <property type="entry name" value="ION-TRANSLOCATING OXIDOREDUCTASE COMPLEX SUBUNIT E"/>
    <property type="match status" value="1"/>
</dbReference>
<evidence type="ECO:0000256" key="8">
    <source>
        <dbReference type="SAM" id="Phobius"/>
    </source>
</evidence>
<organism evidence="9 10">
    <name type="scientific">Pseudomonas fluorescens</name>
    <dbReference type="NCBI Taxonomy" id="294"/>
    <lineage>
        <taxon>Bacteria</taxon>
        <taxon>Pseudomonadati</taxon>
        <taxon>Pseudomonadota</taxon>
        <taxon>Gammaproteobacteria</taxon>
        <taxon>Pseudomonadales</taxon>
        <taxon>Pseudomonadaceae</taxon>
        <taxon>Pseudomonas</taxon>
    </lineage>
</organism>
<evidence type="ECO:0000256" key="1">
    <source>
        <dbReference type="ARBA" id="ARBA00004127"/>
    </source>
</evidence>